<dbReference type="Pfam" id="PF02588">
    <property type="entry name" value="YitT_membrane"/>
    <property type="match status" value="1"/>
</dbReference>
<dbReference type="InterPro" id="IPR003740">
    <property type="entry name" value="YitT"/>
</dbReference>
<keyword evidence="4 6" id="KW-1133">Transmembrane helix</keyword>
<evidence type="ECO:0000313" key="8">
    <source>
        <dbReference type="EMBL" id="MSS15918.1"/>
    </source>
</evidence>
<comment type="caution">
    <text evidence="8">The sequence shown here is derived from an EMBL/GenBank/DDBJ whole genome shotgun (WGS) entry which is preliminary data.</text>
</comment>
<name>A0A6L5X9A7_9FIRM</name>
<evidence type="ECO:0000256" key="1">
    <source>
        <dbReference type="ARBA" id="ARBA00004651"/>
    </source>
</evidence>
<feature type="transmembrane region" description="Helical" evidence="6">
    <location>
        <begin position="63"/>
        <end position="81"/>
    </location>
</feature>
<dbReference type="InterPro" id="IPR051461">
    <property type="entry name" value="UPF0750_membrane"/>
</dbReference>
<dbReference type="Proteomes" id="UP000481852">
    <property type="component" value="Unassembled WGS sequence"/>
</dbReference>
<gene>
    <name evidence="8" type="ORF">FYJ35_12910</name>
</gene>
<accession>A0A6L5X9A7</accession>
<dbReference type="EMBL" id="VULZ01000017">
    <property type="protein sequence ID" value="MSS15918.1"/>
    <property type="molecule type" value="Genomic_DNA"/>
</dbReference>
<dbReference type="PANTHER" id="PTHR33545">
    <property type="entry name" value="UPF0750 MEMBRANE PROTEIN YITT-RELATED"/>
    <property type="match status" value="1"/>
</dbReference>
<dbReference type="InterPro" id="IPR019264">
    <property type="entry name" value="DUF2179"/>
</dbReference>
<keyword evidence="2" id="KW-1003">Cell membrane</keyword>
<dbReference type="GO" id="GO:0005886">
    <property type="term" value="C:plasma membrane"/>
    <property type="evidence" value="ECO:0007669"/>
    <property type="project" value="UniProtKB-SubCell"/>
</dbReference>
<dbReference type="Gene3D" id="3.30.70.120">
    <property type="match status" value="1"/>
</dbReference>
<evidence type="ECO:0000256" key="2">
    <source>
        <dbReference type="ARBA" id="ARBA00022475"/>
    </source>
</evidence>
<feature type="transmembrane region" description="Helical" evidence="6">
    <location>
        <begin position="12"/>
        <end position="34"/>
    </location>
</feature>
<protein>
    <submittedName>
        <fullName evidence="8">YitT family protein</fullName>
    </submittedName>
</protein>
<feature type="transmembrane region" description="Helical" evidence="6">
    <location>
        <begin position="134"/>
        <end position="152"/>
    </location>
</feature>
<keyword evidence="3 6" id="KW-0812">Transmembrane</keyword>
<dbReference type="PIRSF" id="PIRSF006483">
    <property type="entry name" value="Membrane_protein_YitT"/>
    <property type="match status" value="1"/>
</dbReference>
<keyword evidence="5 6" id="KW-0472">Membrane</keyword>
<evidence type="ECO:0000259" key="7">
    <source>
        <dbReference type="Pfam" id="PF10035"/>
    </source>
</evidence>
<feature type="transmembrane region" description="Helical" evidence="6">
    <location>
        <begin position="93"/>
        <end position="113"/>
    </location>
</feature>
<dbReference type="CDD" id="cd16380">
    <property type="entry name" value="YitT_C"/>
    <property type="match status" value="1"/>
</dbReference>
<feature type="transmembrane region" description="Helical" evidence="6">
    <location>
        <begin position="40"/>
        <end position="56"/>
    </location>
</feature>
<dbReference type="PANTHER" id="PTHR33545:SF5">
    <property type="entry name" value="UPF0750 MEMBRANE PROTEIN YITT"/>
    <property type="match status" value="1"/>
</dbReference>
<evidence type="ECO:0000256" key="6">
    <source>
        <dbReference type="SAM" id="Phobius"/>
    </source>
</evidence>
<sequence>MAVNLRTFVHTGGLLPGGIAGLTVLVQGIFQRFFGMDVPYGRLYLALNAFPILLAVRKIGKKFTAYSCITISVVTILTEILPTTTITYDTLLISIFGGIINGAAISMALLAGATTGGTDFVAIYLSERYAMDGFNYVLGFNAVILCCAGLLFGWDKALYSIIFQFASTQVIHVLNNRYKKNTLFIVTDKPDEVVRCLNSDVRHGVTEMHVFGTYRRQERTMIYSVISTPELKMVLKDLKEVDPAAFINVIKTDQVSGRFYIKPND</sequence>
<proteinExistence type="predicted"/>
<reference evidence="8 9" key="1">
    <citation type="submission" date="2019-08" db="EMBL/GenBank/DDBJ databases">
        <title>In-depth cultivation of the pig gut microbiome towards novel bacterial diversity and tailored functional studies.</title>
        <authorList>
            <person name="Wylensek D."/>
            <person name="Hitch T.C.A."/>
            <person name="Clavel T."/>
        </authorList>
    </citation>
    <scope>NUCLEOTIDE SEQUENCE [LARGE SCALE GENOMIC DNA]</scope>
    <source>
        <strain evidence="8 9">Oil+RF-744-WCA-WT-11</strain>
    </source>
</reference>
<dbReference type="InterPro" id="IPR015867">
    <property type="entry name" value="N-reg_PII/ATP_PRibTrfase_C"/>
</dbReference>
<evidence type="ECO:0000256" key="3">
    <source>
        <dbReference type="ARBA" id="ARBA00022692"/>
    </source>
</evidence>
<evidence type="ECO:0000256" key="4">
    <source>
        <dbReference type="ARBA" id="ARBA00022989"/>
    </source>
</evidence>
<dbReference type="AlphaFoldDB" id="A0A6L5X9A7"/>
<evidence type="ECO:0000313" key="9">
    <source>
        <dbReference type="Proteomes" id="UP000481852"/>
    </source>
</evidence>
<organism evidence="8 9">
    <name type="scientific">Porcincola intestinalis</name>
    <dbReference type="NCBI Taxonomy" id="2606632"/>
    <lineage>
        <taxon>Bacteria</taxon>
        <taxon>Bacillati</taxon>
        <taxon>Bacillota</taxon>
        <taxon>Clostridia</taxon>
        <taxon>Lachnospirales</taxon>
        <taxon>Lachnospiraceae</taxon>
        <taxon>Porcincola</taxon>
    </lineage>
</organism>
<dbReference type="Pfam" id="PF10035">
    <property type="entry name" value="DUF2179"/>
    <property type="match status" value="1"/>
</dbReference>
<evidence type="ECO:0000256" key="5">
    <source>
        <dbReference type="ARBA" id="ARBA00023136"/>
    </source>
</evidence>
<keyword evidence="9" id="KW-1185">Reference proteome</keyword>
<comment type="subcellular location">
    <subcellularLocation>
        <location evidence="1">Cell membrane</location>
        <topology evidence="1">Multi-pass membrane protein</topology>
    </subcellularLocation>
</comment>
<feature type="domain" description="DUF2179" evidence="7">
    <location>
        <begin position="203"/>
        <end position="257"/>
    </location>
</feature>